<dbReference type="SUPFAM" id="SSF50978">
    <property type="entry name" value="WD40 repeat-like"/>
    <property type="match status" value="1"/>
</dbReference>
<sequence length="377" mass="40325">MASRLKVRFLLPNGLSSENSGNVWMISRDATSYSLSQFINRVIQGRDNETGYTFRAKGKYLNSTLSDLFAVLDLSAEALLELECCIHSRIPSLGDPSPIAALKTNREGQVLFAEYSGSIGLMKNDVHLSKSSASRSPVTSICWLDENRFAVGGVGLPALLCGAKDSEWYKLPCNALSQSHLCSSLGFTGDTLAIGSPDGSISLVVLKDHIDSFSVVGSSILQGHSSTVSAVAWKDERLLSVSYDRSYSIWTKDRECSLGKLNATSPLLSLAVGRELGVAIAGDTAGTIHLFGTETTEKLSSWKAHPFSVSGVAKAPGDSFTFATSSHHGDIKIWDLRNLKTATQSVLSTGSKVLALDWGLGGLRYGDDLGVIGRLNV</sequence>
<accession>A0A3N4I6Q5</accession>
<evidence type="ECO:0000256" key="1">
    <source>
        <dbReference type="ARBA" id="ARBA00022574"/>
    </source>
</evidence>
<gene>
    <name evidence="7" type="ORF">BJ508DRAFT_103956</name>
</gene>
<dbReference type="PROSITE" id="PS50082">
    <property type="entry name" value="WD_REPEATS_2"/>
    <property type="match status" value="2"/>
</dbReference>
<dbReference type="Pfam" id="PF00400">
    <property type="entry name" value="WD40"/>
    <property type="match status" value="2"/>
</dbReference>
<evidence type="ECO:0000256" key="2">
    <source>
        <dbReference type="ARBA" id="ARBA00022737"/>
    </source>
</evidence>
<reference evidence="7 8" key="1">
    <citation type="journal article" date="2018" name="Nat. Ecol. Evol.">
        <title>Pezizomycetes genomes reveal the molecular basis of ectomycorrhizal truffle lifestyle.</title>
        <authorList>
            <person name="Murat C."/>
            <person name="Payen T."/>
            <person name="Noel B."/>
            <person name="Kuo A."/>
            <person name="Morin E."/>
            <person name="Chen J."/>
            <person name="Kohler A."/>
            <person name="Krizsan K."/>
            <person name="Balestrini R."/>
            <person name="Da Silva C."/>
            <person name="Montanini B."/>
            <person name="Hainaut M."/>
            <person name="Levati E."/>
            <person name="Barry K.W."/>
            <person name="Belfiori B."/>
            <person name="Cichocki N."/>
            <person name="Clum A."/>
            <person name="Dockter R.B."/>
            <person name="Fauchery L."/>
            <person name="Guy J."/>
            <person name="Iotti M."/>
            <person name="Le Tacon F."/>
            <person name="Lindquist E.A."/>
            <person name="Lipzen A."/>
            <person name="Malagnac F."/>
            <person name="Mello A."/>
            <person name="Molinier V."/>
            <person name="Miyauchi S."/>
            <person name="Poulain J."/>
            <person name="Riccioni C."/>
            <person name="Rubini A."/>
            <person name="Sitrit Y."/>
            <person name="Splivallo R."/>
            <person name="Traeger S."/>
            <person name="Wang M."/>
            <person name="Zifcakova L."/>
            <person name="Wipf D."/>
            <person name="Zambonelli A."/>
            <person name="Paolocci F."/>
            <person name="Nowrousian M."/>
            <person name="Ottonello S."/>
            <person name="Baldrian P."/>
            <person name="Spatafora J.W."/>
            <person name="Henrissat B."/>
            <person name="Nagy L.G."/>
            <person name="Aury J.M."/>
            <person name="Wincker P."/>
            <person name="Grigoriev I.V."/>
            <person name="Bonfante P."/>
            <person name="Martin F.M."/>
        </authorList>
    </citation>
    <scope>NUCLEOTIDE SEQUENCE [LARGE SCALE GENOMIC DNA]</scope>
    <source>
        <strain evidence="7 8">RN42</strain>
    </source>
</reference>
<dbReference type="InterPro" id="IPR015943">
    <property type="entry name" value="WD40/YVTN_repeat-like_dom_sf"/>
</dbReference>
<evidence type="ECO:0000313" key="8">
    <source>
        <dbReference type="Proteomes" id="UP000275078"/>
    </source>
</evidence>
<dbReference type="STRING" id="1160509.A0A3N4I6Q5"/>
<name>A0A3N4I6Q5_ASCIM</name>
<evidence type="ECO:0000256" key="6">
    <source>
        <dbReference type="PROSITE-ProRule" id="PRU00221"/>
    </source>
</evidence>
<dbReference type="AlphaFoldDB" id="A0A3N4I6Q5"/>
<keyword evidence="2" id="KW-0677">Repeat</keyword>
<dbReference type="InterPro" id="IPR001680">
    <property type="entry name" value="WD40_rpt"/>
</dbReference>
<dbReference type="GO" id="GO:1990234">
    <property type="term" value="C:transferase complex"/>
    <property type="evidence" value="ECO:0007669"/>
    <property type="project" value="UniProtKB-ARBA"/>
</dbReference>
<keyword evidence="8" id="KW-1185">Reference proteome</keyword>
<dbReference type="PANTHER" id="PTHR22847">
    <property type="entry name" value="WD40 REPEAT PROTEIN"/>
    <property type="match status" value="1"/>
</dbReference>
<dbReference type="InterPro" id="IPR036322">
    <property type="entry name" value="WD40_repeat_dom_sf"/>
</dbReference>
<dbReference type="PROSITE" id="PS50294">
    <property type="entry name" value="WD_REPEATS_REGION"/>
    <property type="match status" value="1"/>
</dbReference>
<feature type="repeat" description="WD" evidence="6">
    <location>
        <begin position="302"/>
        <end position="344"/>
    </location>
</feature>
<evidence type="ECO:0000256" key="3">
    <source>
        <dbReference type="ARBA" id="ARBA00038415"/>
    </source>
</evidence>
<protein>
    <recommendedName>
        <fullName evidence="4">Mitochondrial division protein 1</fullName>
    </recommendedName>
</protein>
<dbReference type="EMBL" id="ML119676">
    <property type="protein sequence ID" value="RPA81763.1"/>
    <property type="molecule type" value="Genomic_DNA"/>
</dbReference>
<evidence type="ECO:0000313" key="7">
    <source>
        <dbReference type="EMBL" id="RPA81763.1"/>
    </source>
</evidence>
<comment type="function">
    <text evidence="5">Involved in mitochondrial fission. Acts as an adapter protein required to form mitochondrial fission complexes. Formation of these complexes is required to promote constriction and fission of the mitochondrial compartment at a late step in mitochondrial division.</text>
</comment>
<evidence type="ECO:0000256" key="5">
    <source>
        <dbReference type="ARBA" id="ARBA00043913"/>
    </source>
</evidence>
<dbReference type="PANTHER" id="PTHR22847:SF637">
    <property type="entry name" value="WD REPEAT DOMAIN 5B"/>
    <property type="match status" value="1"/>
</dbReference>
<organism evidence="7 8">
    <name type="scientific">Ascobolus immersus RN42</name>
    <dbReference type="NCBI Taxonomy" id="1160509"/>
    <lineage>
        <taxon>Eukaryota</taxon>
        <taxon>Fungi</taxon>
        <taxon>Dikarya</taxon>
        <taxon>Ascomycota</taxon>
        <taxon>Pezizomycotina</taxon>
        <taxon>Pezizomycetes</taxon>
        <taxon>Pezizales</taxon>
        <taxon>Ascobolaceae</taxon>
        <taxon>Ascobolus</taxon>
    </lineage>
</organism>
<dbReference type="Gene3D" id="2.130.10.10">
    <property type="entry name" value="YVTN repeat-like/Quinoprotein amine dehydrogenase"/>
    <property type="match status" value="2"/>
</dbReference>
<dbReference type="Proteomes" id="UP000275078">
    <property type="component" value="Unassembled WGS sequence"/>
</dbReference>
<dbReference type="OrthoDB" id="10251381at2759"/>
<proteinExistence type="inferred from homology"/>
<keyword evidence="1 6" id="KW-0853">WD repeat</keyword>
<evidence type="ECO:0000256" key="4">
    <source>
        <dbReference type="ARBA" id="ARBA00039789"/>
    </source>
</evidence>
<feature type="repeat" description="WD" evidence="6">
    <location>
        <begin position="221"/>
        <end position="250"/>
    </location>
</feature>
<dbReference type="SMART" id="SM00320">
    <property type="entry name" value="WD40"/>
    <property type="match status" value="2"/>
</dbReference>
<comment type="similarity">
    <text evidence="3">Belongs to the WD repeat MDV1/CAF4 family.</text>
</comment>